<keyword evidence="4" id="KW-1185">Reference proteome</keyword>
<proteinExistence type="predicted"/>
<organism evidence="3 4">
    <name type="scientific">Rickenella mellea</name>
    <dbReference type="NCBI Taxonomy" id="50990"/>
    <lineage>
        <taxon>Eukaryota</taxon>
        <taxon>Fungi</taxon>
        <taxon>Dikarya</taxon>
        <taxon>Basidiomycota</taxon>
        <taxon>Agaricomycotina</taxon>
        <taxon>Agaricomycetes</taxon>
        <taxon>Hymenochaetales</taxon>
        <taxon>Rickenellaceae</taxon>
        <taxon>Rickenella</taxon>
    </lineage>
</organism>
<gene>
    <name evidence="3" type="ORF">BD410DRAFT_159161</name>
</gene>
<dbReference type="PANTHER" id="PTHR40465">
    <property type="entry name" value="CHROMOSOME 1, WHOLE GENOME SHOTGUN SEQUENCE"/>
    <property type="match status" value="1"/>
</dbReference>
<reference evidence="3 4" key="1">
    <citation type="submission" date="2018-06" db="EMBL/GenBank/DDBJ databases">
        <title>A transcriptomic atlas of mushroom development highlights an independent origin of complex multicellularity.</title>
        <authorList>
            <consortium name="DOE Joint Genome Institute"/>
            <person name="Krizsan K."/>
            <person name="Almasi E."/>
            <person name="Merenyi Z."/>
            <person name="Sahu N."/>
            <person name="Viragh M."/>
            <person name="Koszo T."/>
            <person name="Mondo S."/>
            <person name="Kiss B."/>
            <person name="Balint B."/>
            <person name="Kues U."/>
            <person name="Barry K."/>
            <person name="Hegedus J.C."/>
            <person name="Henrissat B."/>
            <person name="Johnson J."/>
            <person name="Lipzen A."/>
            <person name="Ohm R."/>
            <person name="Nagy I."/>
            <person name="Pangilinan J."/>
            <person name="Yan J."/>
            <person name="Xiong Y."/>
            <person name="Grigoriev I.V."/>
            <person name="Hibbett D.S."/>
            <person name="Nagy L.G."/>
        </authorList>
    </citation>
    <scope>NUCLEOTIDE SEQUENCE [LARGE SCALE GENOMIC DNA]</scope>
    <source>
        <strain evidence="3 4">SZMC22713</strain>
    </source>
</reference>
<protein>
    <submittedName>
        <fullName evidence="3">Uncharacterized protein</fullName>
    </submittedName>
</protein>
<dbReference type="PANTHER" id="PTHR40465:SF1">
    <property type="entry name" value="DUF6534 DOMAIN-CONTAINING PROTEIN"/>
    <property type="match status" value="1"/>
</dbReference>
<dbReference type="EMBL" id="ML170170">
    <property type="protein sequence ID" value="TDL23402.1"/>
    <property type="molecule type" value="Genomic_DNA"/>
</dbReference>
<dbReference type="VEuPathDB" id="FungiDB:BD410DRAFT_159161"/>
<feature type="region of interest" description="Disordered" evidence="1">
    <location>
        <begin position="284"/>
        <end position="331"/>
    </location>
</feature>
<evidence type="ECO:0000256" key="2">
    <source>
        <dbReference type="SAM" id="Phobius"/>
    </source>
</evidence>
<feature type="compositionally biased region" description="Polar residues" evidence="1">
    <location>
        <begin position="306"/>
        <end position="318"/>
    </location>
</feature>
<evidence type="ECO:0000313" key="4">
    <source>
        <dbReference type="Proteomes" id="UP000294933"/>
    </source>
</evidence>
<feature type="transmembrane region" description="Helical" evidence="2">
    <location>
        <begin position="132"/>
        <end position="155"/>
    </location>
</feature>
<accession>A0A4Y7Q8G3</accession>
<feature type="transmembrane region" description="Helical" evidence="2">
    <location>
        <begin position="175"/>
        <end position="199"/>
    </location>
</feature>
<sequence length="331" mass="36234">MSSANVTGVPAPAAKVSVDGSFGALYICTTVAAALWGVLCVQYYTYIRDYPNDRRFIKYVVSALFLMNTANQMLWGHTIYIFMVKGFNDPTSPKWHPWSLAAGCLINAFIVGLVQAFYGWRLWLLSHGSIPIVAAIGICSLGAFIFNIILFVKVLPIKTYEIFVKHPHLNGQLVILDYGFLVCGAACDIIIAGSFAFLLHMSKSGIKSTVAVASIILRPFSHQIDATVLYSVLTRLYANSMIAVLNERKALRIDAQASPTTSTSYPGWEHSSIRFDSDSNRQTALASHVTARGNERSQHHSILMSRDNTSADNNSSTTKEGEIPKSSSLVG</sequence>
<evidence type="ECO:0000313" key="3">
    <source>
        <dbReference type="EMBL" id="TDL23402.1"/>
    </source>
</evidence>
<keyword evidence="2" id="KW-1133">Transmembrane helix</keyword>
<feature type="transmembrane region" description="Helical" evidence="2">
    <location>
        <begin position="95"/>
        <end position="120"/>
    </location>
</feature>
<keyword evidence="2" id="KW-0472">Membrane</keyword>
<name>A0A4Y7Q8G3_9AGAM</name>
<keyword evidence="2" id="KW-0812">Transmembrane</keyword>
<feature type="transmembrane region" description="Helical" evidence="2">
    <location>
        <begin position="24"/>
        <end position="44"/>
    </location>
</feature>
<evidence type="ECO:0000256" key="1">
    <source>
        <dbReference type="SAM" id="MobiDB-lite"/>
    </source>
</evidence>
<dbReference type="AlphaFoldDB" id="A0A4Y7Q8G3"/>
<dbReference type="OrthoDB" id="2681808at2759"/>
<feature type="transmembrane region" description="Helical" evidence="2">
    <location>
        <begin position="56"/>
        <end position="75"/>
    </location>
</feature>
<dbReference type="Proteomes" id="UP000294933">
    <property type="component" value="Unassembled WGS sequence"/>
</dbReference>
<dbReference type="STRING" id="50990.A0A4Y7Q8G3"/>